<proteinExistence type="predicted"/>
<reference evidence="1 2" key="1">
    <citation type="submission" date="2017-02" db="EMBL/GenBank/DDBJ databases">
        <title>Genome sequence of Clostridium beijerinckii Br21.</title>
        <authorList>
            <person name="Fonseca B.C."/>
            <person name="Guazzaroni M.E."/>
            <person name="Riano-Pachon D.M."/>
            <person name="Reginatto V."/>
        </authorList>
    </citation>
    <scope>NUCLEOTIDE SEQUENCE [LARGE SCALE GENOMIC DNA]</scope>
    <source>
        <strain evidence="1 2">Br21</strain>
    </source>
</reference>
<dbReference type="InterPro" id="IPR036638">
    <property type="entry name" value="HLH_DNA-bd_sf"/>
</dbReference>
<dbReference type="SUPFAM" id="SSF140500">
    <property type="entry name" value="BAS1536-like"/>
    <property type="match status" value="1"/>
</dbReference>
<dbReference type="InterPro" id="IPR018540">
    <property type="entry name" value="Spo0E-like"/>
</dbReference>
<dbReference type="Proteomes" id="UP000190959">
    <property type="component" value="Unassembled WGS sequence"/>
</dbReference>
<gene>
    <name evidence="1" type="ORF">CBEIBR21_14045</name>
</gene>
<dbReference type="AlphaFoldDB" id="A0A1S9N6Z1"/>
<protein>
    <submittedName>
        <fullName evidence="1">Sporulation protein Spo0E</fullName>
    </submittedName>
</protein>
<dbReference type="Pfam" id="PF09388">
    <property type="entry name" value="SpoOE-like"/>
    <property type="match status" value="1"/>
</dbReference>
<dbReference type="Gene3D" id="4.10.280.10">
    <property type="entry name" value="Helix-loop-helix DNA-binding domain"/>
    <property type="match status" value="1"/>
</dbReference>
<comment type="caution">
    <text evidence="1">The sequence shown here is derived from an EMBL/GenBank/DDBJ whole genome shotgun (WGS) entry which is preliminary data.</text>
</comment>
<evidence type="ECO:0000313" key="1">
    <source>
        <dbReference type="EMBL" id="OOP73113.1"/>
    </source>
</evidence>
<dbReference type="EMBL" id="MWMH01000004">
    <property type="protein sequence ID" value="OOP73113.1"/>
    <property type="molecule type" value="Genomic_DNA"/>
</dbReference>
<accession>A0A1S9N6Z1</accession>
<sequence length="52" mass="5864">MKSIPILYSFLKLLQDLIGEKSNLLDPEAITASQELDDALNVYNKLISQVEK</sequence>
<organism evidence="1 2">
    <name type="scientific">Clostridium beijerinckii</name>
    <name type="common">Clostridium MP</name>
    <dbReference type="NCBI Taxonomy" id="1520"/>
    <lineage>
        <taxon>Bacteria</taxon>
        <taxon>Bacillati</taxon>
        <taxon>Bacillota</taxon>
        <taxon>Clostridia</taxon>
        <taxon>Eubacteriales</taxon>
        <taxon>Clostridiaceae</taxon>
        <taxon>Clostridium</taxon>
    </lineage>
</organism>
<evidence type="ECO:0000313" key="2">
    <source>
        <dbReference type="Proteomes" id="UP000190959"/>
    </source>
</evidence>
<dbReference type="GO" id="GO:0046983">
    <property type="term" value="F:protein dimerization activity"/>
    <property type="evidence" value="ECO:0007669"/>
    <property type="project" value="InterPro"/>
</dbReference>
<dbReference type="GO" id="GO:0043937">
    <property type="term" value="P:regulation of sporulation"/>
    <property type="evidence" value="ECO:0007669"/>
    <property type="project" value="InterPro"/>
</dbReference>
<name>A0A1S9N6Z1_CLOBE</name>
<dbReference type="InterPro" id="IPR037208">
    <property type="entry name" value="Spo0E-like_sf"/>
</dbReference>